<comment type="subcellular location">
    <subcellularLocation>
        <location evidence="11">Cell inner membrane</location>
    </subcellularLocation>
    <subcellularLocation>
        <location evidence="1">Cell membrane</location>
        <topology evidence="1">Multi-pass membrane protein</topology>
    </subcellularLocation>
</comment>
<keyword evidence="11" id="KW-0997">Cell inner membrane</keyword>
<keyword evidence="10 11" id="KW-0012">Acyltransferase</keyword>
<dbReference type="InterPro" id="IPR028362">
    <property type="entry name" value="AlgI"/>
</dbReference>
<evidence type="ECO:0000256" key="3">
    <source>
        <dbReference type="ARBA" id="ARBA00010323"/>
    </source>
</evidence>
<comment type="caution">
    <text evidence="13">The sequence shown here is derived from an EMBL/GenBank/DDBJ whole genome shotgun (WGS) entry which is preliminary data.</text>
</comment>
<evidence type="ECO:0000256" key="9">
    <source>
        <dbReference type="ARBA" id="ARBA00023136"/>
    </source>
</evidence>
<feature type="transmembrane region" description="Helical" evidence="12">
    <location>
        <begin position="359"/>
        <end position="384"/>
    </location>
</feature>
<evidence type="ECO:0000313" key="13">
    <source>
        <dbReference type="EMBL" id="OLQ81137.1"/>
    </source>
</evidence>
<sequence length="472" mass="53881">MAITSLSYFIFALFALIGCAALQRQNEYKKSFLLIISYYFYMTFDWRFSALLLLLTGINFLAGHIIMHHQQKLMKKAALAGAISSSLLILFYFKYSNFFIESLYDFLQLFGLSGRSPFVDVILPIGISFMTFQAITYPLDLYQQRLAKPSSLKDFALFMAFFPQLLSGPIVRASYFMPQLESSQKLCGQDMMEGLTLIIRGLIKKIMIADILALHIVDPAFGNPSGFSSLFLVIALFAYSFQVYMDLSGYTDIAIGVAKMMGFKLPINFNRPYMATSVANFWQRWHITMSSFFRDYLYEAVKNWRWSNIYFNLLIVFVAIGIWHGAGWNFVLYGLIHGSLVGIEHYRSRMREQQGLPPVVFRGVSLVIRILQIFTIITLTRLLFRADDLETSWHYLQTIVSTTNSGLPIAPIAGVALLLAALLHFTPIRWRDQLMKSAVRIPEYGYAAVTVVFIYLMAALGSDQAAFIYFQF</sequence>
<dbReference type="PIRSF" id="PIRSF016636">
    <property type="entry name" value="AlgI_DltB"/>
    <property type="match status" value="1"/>
</dbReference>
<dbReference type="AlphaFoldDB" id="A0A1Q9H0S2"/>
<feature type="transmembrane region" description="Helical" evidence="12">
    <location>
        <begin position="78"/>
        <end position="95"/>
    </location>
</feature>
<evidence type="ECO:0000313" key="14">
    <source>
        <dbReference type="Proteomes" id="UP000186905"/>
    </source>
</evidence>
<dbReference type="EC" id="2.3.1.-" evidence="11"/>
<evidence type="ECO:0000256" key="12">
    <source>
        <dbReference type="SAM" id="Phobius"/>
    </source>
</evidence>
<dbReference type="Proteomes" id="UP000186905">
    <property type="component" value="Unassembled WGS sequence"/>
</dbReference>
<comment type="similarity">
    <text evidence="3 11">Belongs to the membrane-bound acyltransferase family.</text>
</comment>
<feature type="transmembrane region" description="Helical" evidence="12">
    <location>
        <begin position="229"/>
        <end position="245"/>
    </location>
</feature>
<protein>
    <recommendedName>
        <fullName evidence="11">Probable alginate O-acetylase</fullName>
        <ecNumber evidence="11">2.3.1.-</ecNumber>
    </recommendedName>
</protein>
<dbReference type="InterPro" id="IPR004299">
    <property type="entry name" value="MBOAT_fam"/>
</dbReference>
<dbReference type="STRING" id="1903952.BIT28_07890"/>
<evidence type="ECO:0000256" key="8">
    <source>
        <dbReference type="ARBA" id="ARBA00022989"/>
    </source>
</evidence>
<dbReference type="PIRSF" id="PIRSF500217">
    <property type="entry name" value="AlgI"/>
    <property type="match status" value="1"/>
</dbReference>
<evidence type="ECO:0000256" key="10">
    <source>
        <dbReference type="ARBA" id="ARBA00023315"/>
    </source>
</evidence>
<evidence type="ECO:0000256" key="4">
    <source>
        <dbReference type="ARBA" id="ARBA00022475"/>
    </source>
</evidence>
<feature type="transmembrane region" description="Helical" evidence="12">
    <location>
        <begin position="404"/>
        <end position="425"/>
    </location>
</feature>
<comment type="pathway">
    <text evidence="2 11">Glycan biosynthesis; alginate biosynthesis.</text>
</comment>
<dbReference type="GO" id="GO:0042121">
    <property type="term" value="P:alginic acid biosynthetic process"/>
    <property type="evidence" value="ECO:0007669"/>
    <property type="project" value="UniProtKB-UniRule"/>
</dbReference>
<evidence type="ECO:0000256" key="6">
    <source>
        <dbReference type="ARBA" id="ARBA00022692"/>
    </source>
</evidence>
<dbReference type="PANTHER" id="PTHR13285:SF23">
    <property type="entry name" value="TEICHOIC ACID D-ALANYLTRANSFERASE"/>
    <property type="match status" value="1"/>
</dbReference>
<reference evidence="13 14" key="1">
    <citation type="submission" date="2016-09" db="EMBL/GenBank/DDBJ databases">
        <title>Photobacterium proteolyticum sp. nov. a protease producing bacterium isolated from ocean sediments of Laizhou Bay.</title>
        <authorList>
            <person name="Li Y."/>
        </authorList>
    </citation>
    <scope>NUCLEOTIDE SEQUENCE [LARGE SCALE GENOMIC DNA]</scope>
    <source>
        <strain evidence="13 14">13-12</strain>
    </source>
</reference>
<name>A0A1Q9H0S2_9GAMM</name>
<organism evidence="13 14">
    <name type="scientific">Photobacterium proteolyticum</name>
    <dbReference type="NCBI Taxonomy" id="1903952"/>
    <lineage>
        <taxon>Bacteria</taxon>
        <taxon>Pseudomonadati</taxon>
        <taxon>Pseudomonadota</taxon>
        <taxon>Gammaproteobacteria</taxon>
        <taxon>Vibrionales</taxon>
        <taxon>Vibrionaceae</taxon>
        <taxon>Photobacterium</taxon>
    </lineage>
</organism>
<accession>A0A1Q9H0S2</accession>
<proteinExistence type="inferred from homology"/>
<dbReference type="InterPro" id="IPR024194">
    <property type="entry name" value="Ac/AlaTfrase_AlgI/DltB"/>
</dbReference>
<dbReference type="UniPathway" id="UPA00286"/>
<keyword evidence="8 12" id="KW-1133">Transmembrane helix</keyword>
<feature type="transmembrane region" description="Helical" evidence="12">
    <location>
        <begin position="446"/>
        <end position="470"/>
    </location>
</feature>
<keyword evidence="7 11" id="KW-0016">Alginate biosynthesis</keyword>
<evidence type="ECO:0000256" key="1">
    <source>
        <dbReference type="ARBA" id="ARBA00004651"/>
    </source>
</evidence>
<keyword evidence="9 11" id="KW-0472">Membrane</keyword>
<evidence type="ECO:0000256" key="7">
    <source>
        <dbReference type="ARBA" id="ARBA00022841"/>
    </source>
</evidence>
<feature type="transmembrane region" description="Helical" evidence="12">
    <location>
        <begin position="46"/>
        <end position="66"/>
    </location>
</feature>
<dbReference type="InterPro" id="IPR051085">
    <property type="entry name" value="MB_O-acyltransferase"/>
</dbReference>
<dbReference type="GO" id="GO:0016746">
    <property type="term" value="F:acyltransferase activity"/>
    <property type="evidence" value="ECO:0007669"/>
    <property type="project" value="UniProtKB-KW"/>
</dbReference>
<evidence type="ECO:0000256" key="11">
    <source>
        <dbReference type="PIRNR" id="PIRNR016636"/>
    </source>
</evidence>
<feature type="transmembrane region" description="Helical" evidence="12">
    <location>
        <begin position="115"/>
        <end position="135"/>
    </location>
</feature>
<dbReference type="OrthoDB" id="139172at2"/>
<evidence type="ECO:0000256" key="5">
    <source>
        <dbReference type="ARBA" id="ARBA00022679"/>
    </source>
</evidence>
<evidence type="ECO:0000256" key="2">
    <source>
        <dbReference type="ARBA" id="ARBA00005182"/>
    </source>
</evidence>
<dbReference type="RefSeq" id="WP_075762075.1">
    <property type="nucleotide sequence ID" value="NZ_MJIL01000044.1"/>
</dbReference>
<keyword evidence="5 11" id="KW-0808">Transferase</keyword>
<feature type="transmembrane region" description="Helical" evidence="12">
    <location>
        <begin position="309"/>
        <end position="338"/>
    </location>
</feature>
<gene>
    <name evidence="13" type="ORF">BIT28_07890</name>
</gene>
<keyword evidence="14" id="KW-1185">Reference proteome</keyword>
<dbReference type="Pfam" id="PF03062">
    <property type="entry name" value="MBOAT"/>
    <property type="match status" value="1"/>
</dbReference>
<keyword evidence="6 11" id="KW-0812">Transmembrane</keyword>
<feature type="transmembrane region" description="Helical" evidence="12">
    <location>
        <begin position="155"/>
        <end position="177"/>
    </location>
</feature>
<dbReference type="PANTHER" id="PTHR13285">
    <property type="entry name" value="ACYLTRANSFERASE"/>
    <property type="match status" value="1"/>
</dbReference>
<dbReference type="GO" id="GO:0005886">
    <property type="term" value="C:plasma membrane"/>
    <property type="evidence" value="ECO:0007669"/>
    <property type="project" value="UniProtKB-SubCell"/>
</dbReference>
<dbReference type="EMBL" id="MJIL01000044">
    <property type="protein sequence ID" value="OLQ81137.1"/>
    <property type="molecule type" value="Genomic_DNA"/>
</dbReference>
<keyword evidence="4 11" id="KW-1003">Cell membrane</keyword>